<comment type="similarity">
    <text evidence="1">Belongs to the UDP-glycosyltransferase family.</text>
</comment>
<organism evidence="2 3">
    <name type="scientific">Linum tenue</name>
    <dbReference type="NCBI Taxonomy" id="586396"/>
    <lineage>
        <taxon>Eukaryota</taxon>
        <taxon>Viridiplantae</taxon>
        <taxon>Streptophyta</taxon>
        <taxon>Embryophyta</taxon>
        <taxon>Tracheophyta</taxon>
        <taxon>Spermatophyta</taxon>
        <taxon>Magnoliopsida</taxon>
        <taxon>eudicotyledons</taxon>
        <taxon>Gunneridae</taxon>
        <taxon>Pentapetalae</taxon>
        <taxon>rosids</taxon>
        <taxon>fabids</taxon>
        <taxon>Malpighiales</taxon>
        <taxon>Linaceae</taxon>
        <taxon>Linum</taxon>
    </lineage>
</organism>
<accession>A0AAV0JX06</accession>
<reference evidence="2" key="1">
    <citation type="submission" date="2022-08" db="EMBL/GenBank/DDBJ databases">
        <authorList>
            <person name="Gutierrez-Valencia J."/>
        </authorList>
    </citation>
    <scope>NUCLEOTIDE SEQUENCE</scope>
</reference>
<name>A0AAV0JX06_9ROSI</name>
<dbReference type="Gene3D" id="3.40.50.2000">
    <property type="entry name" value="Glycogen Phosphorylase B"/>
    <property type="match status" value="1"/>
</dbReference>
<evidence type="ECO:0000313" key="3">
    <source>
        <dbReference type="Proteomes" id="UP001154282"/>
    </source>
</evidence>
<dbReference type="SUPFAM" id="SSF53756">
    <property type="entry name" value="UDP-Glycosyltransferase/glycogen phosphorylase"/>
    <property type="match status" value="1"/>
</dbReference>
<dbReference type="EMBL" id="CAMGYJ010000005">
    <property type="protein sequence ID" value="CAI0413779.1"/>
    <property type="molecule type" value="Genomic_DNA"/>
</dbReference>
<evidence type="ECO:0000256" key="1">
    <source>
        <dbReference type="ARBA" id="ARBA00009995"/>
    </source>
</evidence>
<dbReference type="GO" id="GO:0080043">
    <property type="term" value="F:quercetin 3-O-glucosyltransferase activity"/>
    <property type="evidence" value="ECO:0007669"/>
    <property type="project" value="TreeGrafter"/>
</dbReference>
<dbReference type="PANTHER" id="PTHR11926">
    <property type="entry name" value="GLUCOSYL/GLUCURONOSYL TRANSFERASES"/>
    <property type="match status" value="1"/>
</dbReference>
<protein>
    <submittedName>
        <fullName evidence="2">Uncharacterized protein</fullName>
    </submittedName>
</protein>
<gene>
    <name evidence="2" type="ORF">LITE_LOCUS16080</name>
</gene>
<dbReference type="AlphaFoldDB" id="A0AAV0JX06"/>
<keyword evidence="3" id="KW-1185">Reference proteome</keyword>
<comment type="caution">
    <text evidence="2">The sequence shown here is derived from an EMBL/GenBank/DDBJ whole genome shotgun (WGS) entry which is preliminary data.</text>
</comment>
<evidence type="ECO:0000313" key="2">
    <source>
        <dbReference type="EMBL" id="CAI0413779.1"/>
    </source>
</evidence>
<dbReference type="Proteomes" id="UP001154282">
    <property type="component" value="Unassembled WGS sequence"/>
</dbReference>
<dbReference type="GO" id="GO:0080044">
    <property type="term" value="F:quercetin 7-O-glucosyltransferase activity"/>
    <property type="evidence" value="ECO:0007669"/>
    <property type="project" value="TreeGrafter"/>
</dbReference>
<proteinExistence type="inferred from homology"/>
<dbReference type="PANTHER" id="PTHR11926:SF774">
    <property type="entry name" value="UDP-GLYCOSYLTRANSFERASE 85A1-RELATED"/>
    <property type="match status" value="1"/>
</dbReference>
<sequence length="81" mass="9049">MTSHQLVELTWGLASNNKNFLWVVSPDLIIRGNSAILPQEFLDETKERGLLASWCPQEKVVKLPSVGGFLTHCDEIGRSRA</sequence>